<gene>
    <name evidence="4" type="ORF">BGW38_007269</name>
</gene>
<sequence>NAKKGAQNRKDASSSSESGGKPEIKVLFHTGGELNNNGARKPGNNNNNQGHRRTNSQFQQSELTNPAAGASQNHQDSFVSDDWRFGGQLPQEELRDSSPKDRPGHMSFSSVSTLSLPTSSHPLVVYPQVAISRMLIQDKDRPGPNGMYLGEPEPPQGSVSLQKAASQQGGILSQMNEAVEVGEVVDPAKTLQAAEDSLSVPRVSAPYTSRDIKVPFIEDDFNSNRGGGRAPIKKTTPVHFQPGNQPRHDPHEQPHAAFYDQPPEHIQIQLQQFQHHQQQRNQLLARTQGMSQESLLLDDKSLPPTPRGRAPGVANRVQGDPMTAPLPLGGPGHGAKLYRKETKAQAHYRRTRGGSHPDLSRGMSTLHDDDDDDDDDRPLGMVASSWKTGAAWEEDALANARASGPRRHSQEKAPSQGSTPSSGASSGSMPGAGQRGINPGHGVHKSVRFGLDLLPMPNVPTPDEILKKRASMGILPQDVMKTLDPKTAQKVIMQSVISTRIYRVLSLEEVESLKQERDDLEQSIENLKGALAFEVRTRDSCLASINLQDPNVSIDFIKSSFAQLSASTQNVDELSQMTQGSTERLMLIQEMLLQHEGAVLNAGMRRLDGENRELSRTTRQLEMARDMEKEEKAKWKKEHTHLRIQSMILPTGFGSSNNSVVNGGSSDRSTTGSMDGSSDYTNSSEVKSLSGSMQQIERYMQEINDENSKKDDQLNDLKGELRMVSTWADELS</sequence>
<evidence type="ECO:0000313" key="4">
    <source>
        <dbReference type="EMBL" id="KAF9577487.1"/>
    </source>
</evidence>
<dbReference type="InterPro" id="IPR029191">
    <property type="entry name" value="Uds1"/>
</dbReference>
<feature type="compositionally biased region" description="Polar residues" evidence="2">
    <location>
        <begin position="56"/>
        <end position="78"/>
    </location>
</feature>
<reference evidence="4" key="1">
    <citation type="journal article" date="2020" name="Fungal Divers.">
        <title>Resolving the Mortierellaceae phylogeny through synthesis of multi-gene phylogenetics and phylogenomics.</title>
        <authorList>
            <person name="Vandepol N."/>
            <person name="Liber J."/>
            <person name="Desiro A."/>
            <person name="Na H."/>
            <person name="Kennedy M."/>
            <person name="Barry K."/>
            <person name="Grigoriev I.V."/>
            <person name="Miller A.N."/>
            <person name="O'Donnell K."/>
            <person name="Stajich J.E."/>
            <person name="Bonito G."/>
        </authorList>
    </citation>
    <scope>NUCLEOTIDE SEQUENCE</scope>
    <source>
        <strain evidence="4">KOD1015</strain>
    </source>
</reference>
<feature type="region of interest" description="Disordered" evidence="2">
    <location>
        <begin position="653"/>
        <end position="716"/>
    </location>
</feature>
<evidence type="ECO:0000313" key="5">
    <source>
        <dbReference type="Proteomes" id="UP000780801"/>
    </source>
</evidence>
<feature type="region of interest" description="Disordered" evidence="2">
    <location>
        <begin position="399"/>
        <end position="444"/>
    </location>
</feature>
<feature type="coiled-coil region" evidence="1">
    <location>
        <begin position="503"/>
        <end position="530"/>
    </location>
</feature>
<feature type="domain" description="Up-regulated during septation protein 1" evidence="3">
    <location>
        <begin position="494"/>
        <end position="601"/>
    </location>
</feature>
<feature type="compositionally biased region" description="Low complexity" evidence="2">
    <location>
        <begin position="35"/>
        <end position="49"/>
    </location>
</feature>
<proteinExistence type="predicted"/>
<dbReference type="Proteomes" id="UP000780801">
    <property type="component" value="Unassembled WGS sequence"/>
</dbReference>
<feature type="compositionally biased region" description="Low complexity" evidence="2">
    <location>
        <begin position="413"/>
        <end position="432"/>
    </location>
</feature>
<accession>A0A9P6FLM2</accession>
<dbReference type="AlphaFoldDB" id="A0A9P6FLM2"/>
<feature type="region of interest" description="Disordered" evidence="2">
    <location>
        <begin position="1"/>
        <end position="114"/>
    </location>
</feature>
<keyword evidence="1" id="KW-0175">Coiled coil</keyword>
<dbReference type="Pfam" id="PF15456">
    <property type="entry name" value="Uds1"/>
    <property type="match status" value="1"/>
</dbReference>
<feature type="compositionally biased region" description="Basic and acidic residues" evidence="2">
    <location>
        <begin position="706"/>
        <end position="716"/>
    </location>
</feature>
<dbReference type="EMBL" id="JAABOA010004769">
    <property type="protein sequence ID" value="KAF9577487.1"/>
    <property type="molecule type" value="Genomic_DNA"/>
</dbReference>
<evidence type="ECO:0000259" key="3">
    <source>
        <dbReference type="Pfam" id="PF15456"/>
    </source>
</evidence>
<organism evidence="4 5">
    <name type="scientific">Lunasporangiospora selenospora</name>
    <dbReference type="NCBI Taxonomy" id="979761"/>
    <lineage>
        <taxon>Eukaryota</taxon>
        <taxon>Fungi</taxon>
        <taxon>Fungi incertae sedis</taxon>
        <taxon>Mucoromycota</taxon>
        <taxon>Mortierellomycotina</taxon>
        <taxon>Mortierellomycetes</taxon>
        <taxon>Mortierellales</taxon>
        <taxon>Mortierellaceae</taxon>
        <taxon>Lunasporangiospora</taxon>
    </lineage>
</organism>
<dbReference type="OrthoDB" id="5569911at2759"/>
<feature type="compositionally biased region" description="Basic and acidic residues" evidence="2">
    <location>
        <begin position="92"/>
        <end position="104"/>
    </location>
</feature>
<evidence type="ECO:0000256" key="2">
    <source>
        <dbReference type="SAM" id="MobiDB-lite"/>
    </source>
</evidence>
<feature type="compositionally biased region" description="Polar residues" evidence="2">
    <location>
        <begin position="667"/>
        <end position="695"/>
    </location>
</feature>
<name>A0A9P6FLM2_9FUNG</name>
<comment type="caution">
    <text evidence="4">The sequence shown here is derived from an EMBL/GenBank/DDBJ whole genome shotgun (WGS) entry which is preliminary data.</text>
</comment>
<feature type="non-terminal residue" evidence="4">
    <location>
        <position position="732"/>
    </location>
</feature>
<keyword evidence="5" id="KW-1185">Reference proteome</keyword>
<feature type="region of interest" description="Disordered" evidence="2">
    <location>
        <begin position="297"/>
        <end position="381"/>
    </location>
</feature>
<feature type="non-terminal residue" evidence="4">
    <location>
        <position position="1"/>
    </location>
</feature>
<protein>
    <recommendedName>
        <fullName evidence="3">Up-regulated during septation protein 1 domain-containing protein</fullName>
    </recommendedName>
</protein>
<feature type="compositionally biased region" description="Low complexity" evidence="2">
    <location>
        <begin position="654"/>
        <end position="666"/>
    </location>
</feature>
<evidence type="ECO:0000256" key="1">
    <source>
        <dbReference type="SAM" id="Coils"/>
    </source>
</evidence>